<proteinExistence type="predicted"/>
<dbReference type="EMBL" id="LAJF01000112">
    <property type="protein sequence ID" value="KKB79390.1"/>
    <property type="molecule type" value="Genomic_DNA"/>
</dbReference>
<dbReference type="Proteomes" id="UP000033608">
    <property type="component" value="Unassembled WGS sequence"/>
</dbReference>
<dbReference type="AlphaFoldDB" id="A0A0F5LAT0"/>
<dbReference type="EMBL" id="FQVC01000006">
    <property type="protein sequence ID" value="SHF31465.1"/>
    <property type="molecule type" value="Genomic_DNA"/>
</dbReference>
<evidence type="ECO:0000313" key="4">
    <source>
        <dbReference type="Proteomes" id="UP000184533"/>
    </source>
</evidence>
<organism evidence="1 3">
    <name type="scientific">Devosia limi DSM 17137</name>
    <dbReference type="NCBI Taxonomy" id="1121477"/>
    <lineage>
        <taxon>Bacteria</taxon>
        <taxon>Pseudomonadati</taxon>
        <taxon>Pseudomonadota</taxon>
        <taxon>Alphaproteobacteria</taxon>
        <taxon>Hyphomicrobiales</taxon>
        <taxon>Devosiaceae</taxon>
        <taxon>Devosia</taxon>
    </lineage>
</organism>
<protein>
    <recommendedName>
        <fullName evidence="5">Aspartate/glutamate racemase family protein</fullName>
    </recommendedName>
</protein>
<dbReference type="PATRIC" id="fig|1121477.3.peg.285"/>
<evidence type="ECO:0000313" key="2">
    <source>
        <dbReference type="EMBL" id="SHF31465.1"/>
    </source>
</evidence>
<reference evidence="2 4" key="2">
    <citation type="submission" date="2016-11" db="EMBL/GenBank/DDBJ databases">
        <authorList>
            <person name="Jaros S."/>
            <person name="Januszkiewicz K."/>
            <person name="Wedrychowicz H."/>
        </authorList>
    </citation>
    <scope>NUCLEOTIDE SEQUENCE [LARGE SCALE GENOMIC DNA]</scope>
    <source>
        <strain evidence="2 4">DSM 17137</strain>
    </source>
</reference>
<dbReference type="NCBIfam" id="NF005679">
    <property type="entry name" value="PRK07475.1"/>
    <property type="match status" value="1"/>
</dbReference>
<dbReference type="Proteomes" id="UP000184533">
    <property type="component" value="Unassembled WGS sequence"/>
</dbReference>
<keyword evidence="3" id="KW-1185">Reference proteome</keyword>
<accession>A0A0F5LAT0</accession>
<dbReference type="OrthoDB" id="5465390at2"/>
<dbReference type="RefSeq" id="WP_046136593.1">
    <property type="nucleotide sequence ID" value="NZ_FQVC01000006.1"/>
</dbReference>
<evidence type="ECO:0000313" key="1">
    <source>
        <dbReference type="EMBL" id="KKB79390.1"/>
    </source>
</evidence>
<name>A0A0F5LAT0_9HYPH</name>
<gene>
    <name evidence="2" type="ORF">SAMN02745223_02323</name>
    <name evidence="1" type="ORF">VW29_17670</name>
</gene>
<sequence length="252" mass="26955">MSPELDRADPDHAPFIGVLMLDTQFHRYPGDIGNSKSWSMPVRFQIVHGARPAQVVFGDPQGLLEPFIVAGLELVAQGARAITTSCGFLALFQRELAAALPVPVFTSSLLQIPMIKIGLPEGKRVGILTFSAEALGQRHLAAAGAPLDTPIQGLPADSLFARYYGNQPCTADLDIFQDETIAAARALVAIHPDIGAILCECTNLPPHSHAIAAATGLPVFDVMTMLNWLGQSLSPRQYQATGNSRRPDNSVP</sequence>
<evidence type="ECO:0000313" key="3">
    <source>
        <dbReference type="Proteomes" id="UP000033608"/>
    </source>
</evidence>
<dbReference type="STRING" id="1121477.SAMN02745223_02323"/>
<evidence type="ECO:0008006" key="5">
    <source>
        <dbReference type="Google" id="ProtNLM"/>
    </source>
</evidence>
<reference evidence="1 3" key="1">
    <citation type="submission" date="2015-03" db="EMBL/GenBank/DDBJ databases">
        <authorList>
            <person name="Hassan Y.I."/>
            <person name="Lepp D."/>
            <person name="Zhou T."/>
        </authorList>
    </citation>
    <scope>NUCLEOTIDE SEQUENCE [LARGE SCALE GENOMIC DNA]</scope>
    <source>
        <strain evidence="1 3">DSM 17137</strain>
    </source>
</reference>